<dbReference type="Proteomes" id="UP000280935">
    <property type="component" value="Unassembled WGS sequence"/>
</dbReference>
<comment type="caution">
    <text evidence="1">The sequence shown here is derived from an EMBL/GenBank/DDBJ whole genome shotgun (WGS) entry which is preliminary data.</text>
</comment>
<gene>
    <name evidence="1" type="ORF">EII35_05580</name>
</gene>
<dbReference type="EMBL" id="RQYT01000008">
    <property type="protein sequence ID" value="RRD50210.1"/>
    <property type="molecule type" value="Genomic_DNA"/>
</dbReference>
<dbReference type="OrthoDB" id="3917849at2"/>
<evidence type="ECO:0000313" key="2">
    <source>
        <dbReference type="Proteomes" id="UP000280935"/>
    </source>
</evidence>
<proteinExistence type="predicted"/>
<sequence length="417" mass="45220">MKVDISGLENWPDPESIFNSASSLMARGAEFRKDIEGSHSSWKGLSAGENYITPHSDLLYSALDPALDTAQHVLDGCVSVKTAMTLFSDAISTLKTERDSLKSKAETYNAKEQPTDAVELMEYDQEGVRLQVEVNDLVSRYESAINDCANQLSAIGDDGLPEEGSPAWQGPTGDILISAIAATAESYKFNIEEVVKRFYVRIFGVEFDFKYSTTQTRTNFWDWKSWKRQPHQSGSYLQRFSAALRETFLGPPKGSWGPTTVVKPHGMQPAKWYNPFSWFGTGTETSSRTYTGVTAIGRAAGRGLFVAGVAFNYFSEHEKMDKRFREQHPELTAAERQGRVIEAAAVRTGSQVLTAAAAGAAVGSALPVAGNAIGLVVGIGVGLAMSWDPDGDGKSLGDNAADLGESAWNWLKGVFGG</sequence>
<name>A0A3P1WXT5_9ACTN</name>
<dbReference type="AlphaFoldDB" id="A0A3P1WXT5"/>
<protein>
    <submittedName>
        <fullName evidence="1">Uncharacterized protein</fullName>
    </submittedName>
</protein>
<evidence type="ECO:0000313" key="1">
    <source>
        <dbReference type="EMBL" id="RRD50210.1"/>
    </source>
</evidence>
<reference evidence="1 2" key="1">
    <citation type="submission" date="2018-11" db="EMBL/GenBank/DDBJ databases">
        <title>Genomes From Bacteria Associated with the Canine Oral Cavity: a Test Case for Automated Genome-Based Taxonomic Assignment.</title>
        <authorList>
            <person name="Coil D.A."/>
            <person name="Jospin G."/>
            <person name="Darling A.E."/>
            <person name="Wallis C."/>
            <person name="Davis I.J."/>
            <person name="Harris S."/>
            <person name="Eisen J.A."/>
            <person name="Holcombe L.J."/>
            <person name="O'Flynn C."/>
        </authorList>
    </citation>
    <scope>NUCLEOTIDE SEQUENCE [LARGE SCALE GENOMIC DNA]</scope>
    <source>
        <strain evidence="1 2">OH2822_COT-296</strain>
    </source>
</reference>
<dbReference type="RefSeq" id="WP_125227466.1">
    <property type="nucleotide sequence ID" value="NZ_RQYT01000008.1"/>
</dbReference>
<accession>A0A3P1WXT5</accession>
<organism evidence="1 2">
    <name type="scientific">Arachnia propionica</name>
    <dbReference type="NCBI Taxonomy" id="1750"/>
    <lineage>
        <taxon>Bacteria</taxon>
        <taxon>Bacillati</taxon>
        <taxon>Actinomycetota</taxon>
        <taxon>Actinomycetes</taxon>
        <taxon>Propionibacteriales</taxon>
        <taxon>Propionibacteriaceae</taxon>
        <taxon>Arachnia</taxon>
    </lineage>
</organism>